<accession>A0A5C6CLU9</accession>
<comment type="caution">
    <text evidence="1">The sequence shown here is derived from an EMBL/GenBank/DDBJ whole genome shotgun (WGS) entry which is preliminary data.</text>
</comment>
<proteinExistence type="predicted"/>
<dbReference type="EMBL" id="SJPT01000002">
    <property type="protein sequence ID" value="TWU25045.1"/>
    <property type="molecule type" value="Genomic_DNA"/>
</dbReference>
<dbReference type="AlphaFoldDB" id="A0A5C6CLU9"/>
<sequence>MEASNSEAIFLDEATLPAVRRWQENFWKSFVVPADWAFETDTLVKHRVSPPRPRR</sequence>
<evidence type="ECO:0000313" key="1">
    <source>
        <dbReference type="EMBL" id="TWU25045.1"/>
    </source>
</evidence>
<keyword evidence="2" id="KW-1185">Reference proteome</keyword>
<dbReference type="Proteomes" id="UP000316304">
    <property type="component" value="Unassembled WGS sequence"/>
</dbReference>
<name>A0A5C6CLU9_9BACT</name>
<reference evidence="1 2" key="1">
    <citation type="submission" date="2019-02" db="EMBL/GenBank/DDBJ databases">
        <title>Deep-cultivation of Planctomycetes and their phenomic and genomic characterization uncovers novel biology.</title>
        <authorList>
            <person name="Wiegand S."/>
            <person name="Jogler M."/>
            <person name="Boedeker C."/>
            <person name="Pinto D."/>
            <person name="Vollmers J."/>
            <person name="Rivas-Marin E."/>
            <person name="Kohn T."/>
            <person name="Peeters S.H."/>
            <person name="Heuer A."/>
            <person name="Rast P."/>
            <person name="Oberbeckmann S."/>
            <person name="Bunk B."/>
            <person name="Jeske O."/>
            <person name="Meyerdierks A."/>
            <person name="Storesund J.E."/>
            <person name="Kallscheuer N."/>
            <person name="Luecker S."/>
            <person name="Lage O.M."/>
            <person name="Pohl T."/>
            <person name="Merkel B.J."/>
            <person name="Hornburger P."/>
            <person name="Mueller R.-W."/>
            <person name="Bruemmer F."/>
            <person name="Labrenz M."/>
            <person name="Spormann A.M."/>
            <person name="Op Den Camp H."/>
            <person name="Overmann J."/>
            <person name="Amann R."/>
            <person name="Jetten M.S.M."/>
            <person name="Mascher T."/>
            <person name="Medema M.H."/>
            <person name="Devos D.P."/>
            <person name="Kaster A.-K."/>
            <person name="Ovreas L."/>
            <person name="Rohde M."/>
            <person name="Galperin M.Y."/>
            <person name="Jogler C."/>
        </authorList>
    </citation>
    <scope>NUCLEOTIDE SEQUENCE [LARGE SCALE GENOMIC DNA]</scope>
    <source>
        <strain evidence="1 2">Pla52o</strain>
    </source>
</reference>
<gene>
    <name evidence="1" type="ORF">Pla52o_13420</name>
</gene>
<evidence type="ECO:0000313" key="2">
    <source>
        <dbReference type="Proteomes" id="UP000316304"/>
    </source>
</evidence>
<organism evidence="1 2">
    <name type="scientific">Novipirellula galeiformis</name>
    <dbReference type="NCBI Taxonomy" id="2528004"/>
    <lineage>
        <taxon>Bacteria</taxon>
        <taxon>Pseudomonadati</taxon>
        <taxon>Planctomycetota</taxon>
        <taxon>Planctomycetia</taxon>
        <taxon>Pirellulales</taxon>
        <taxon>Pirellulaceae</taxon>
        <taxon>Novipirellula</taxon>
    </lineage>
</organism>
<protein>
    <submittedName>
        <fullName evidence="1">Uncharacterized protein</fullName>
    </submittedName>
</protein>